<sequence length="256" mass="27097">MSGAVHLDTQGGIATLRLDNPTKLNAFTPEMLAQLAAHCDTLDRDTAVRAVLLTSEGERAFCAGADIKAWAGYAPAEFARIWVRDGHRIFDRLARLSKPTIAVLQAHAFGGGLELASACDIRVIAPAATLALPESQVGIVPGWSGTQRIARLLPEPMLKEMALFGRRISAERALACGFVAEIADDPATTARAIAEKLLTTSPRATEVAKYMIHAGVGEDRDAMIEALGSGMIAASADKAEGVDAFAHKRKPVFPGT</sequence>
<dbReference type="RefSeq" id="WP_101753082.1">
    <property type="nucleotide sequence ID" value="NZ_CP025430.1"/>
</dbReference>
<evidence type="ECO:0000256" key="1">
    <source>
        <dbReference type="ARBA" id="ARBA00005254"/>
    </source>
</evidence>
<dbReference type="PANTHER" id="PTHR11941">
    <property type="entry name" value="ENOYL-COA HYDRATASE-RELATED"/>
    <property type="match status" value="1"/>
</dbReference>
<dbReference type="Gene3D" id="3.90.226.10">
    <property type="entry name" value="2-enoyl-CoA Hydratase, Chain A, domain 1"/>
    <property type="match status" value="1"/>
</dbReference>
<accession>A0A2H5F0H6</accession>
<dbReference type="GO" id="GO:0016829">
    <property type="term" value="F:lyase activity"/>
    <property type="evidence" value="ECO:0007669"/>
    <property type="project" value="UniProtKB-KW"/>
</dbReference>
<name>A0A2H5F0H6_9RHOB</name>
<dbReference type="CDD" id="cd06558">
    <property type="entry name" value="crotonase-like"/>
    <property type="match status" value="1"/>
</dbReference>
<dbReference type="Pfam" id="PF00378">
    <property type="entry name" value="ECH_1"/>
    <property type="match status" value="1"/>
</dbReference>
<evidence type="ECO:0000313" key="4">
    <source>
        <dbReference type="Proteomes" id="UP000234530"/>
    </source>
</evidence>
<organism evidence="3 4">
    <name type="scientific">Paracoccus zhejiangensis</name>
    <dbReference type="NCBI Taxonomy" id="1077935"/>
    <lineage>
        <taxon>Bacteria</taxon>
        <taxon>Pseudomonadati</taxon>
        <taxon>Pseudomonadota</taxon>
        <taxon>Alphaproteobacteria</taxon>
        <taxon>Rhodobacterales</taxon>
        <taxon>Paracoccaceae</taxon>
        <taxon>Paracoccus</taxon>
    </lineage>
</organism>
<dbReference type="Proteomes" id="UP000234530">
    <property type="component" value="Chromosome"/>
</dbReference>
<comment type="similarity">
    <text evidence="1">Belongs to the enoyl-CoA hydratase/isomerase family.</text>
</comment>
<keyword evidence="2" id="KW-0456">Lyase</keyword>
<dbReference type="SUPFAM" id="SSF52096">
    <property type="entry name" value="ClpP/crotonase"/>
    <property type="match status" value="1"/>
</dbReference>
<dbReference type="EMBL" id="CP025430">
    <property type="protein sequence ID" value="AUH65055.1"/>
    <property type="molecule type" value="Genomic_DNA"/>
</dbReference>
<dbReference type="InterPro" id="IPR001753">
    <property type="entry name" value="Enoyl-CoA_hydra/iso"/>
</dbReference>
<evidence type="ECO:0000313" key="3">
    <source>
        <dbReference type="EMBL" id="AUH65055.1"/>
    </source>
</evidence>
<protein>
    <submittedName>
        <fullName evidence="3">Enoyl-CoA hydratase</fullName>
    </submittedName>
</protein>
<dbReference type="AlphaFoldDB" id="A0A2H5F0H6"/>
<keyword evidence="4" id="KW-1185">Reference proteome</keyword>
<dbReference type="InterPro" id="IPR014748">
    <property type="entry name" value="Enoyl-CoA_hydra_C"/>
</dbReference>
<dbReference type="KEGG" id="pzh:CX676_13460"/>
<dbReference type="PANTHER" id="PTHR11941:SF54">
    <property type="entry name" value="ENOYL-COA HYDRATASE, MITOCHONDRIAL"/>
    <property type="match status" value="1"/>
</dbReference>
<evidence type="ECO:0000256" key="2">
    <source>
        <dbReference type="ARBA" id="ARBA00023239"/>
    </source>
</evidence>
<dbReference type="OrthoDB" id="9775794at2"/>
<dbReference type="InterPro" id="IPR029045">
    <property type="entry name" value="ClpP/crotonase-like_dom_sf"/>
</dbReference>
<reference evidence="3 4" key="1">
    <citation type="journal article" date="2013" name="Antonie Van Leeuwenhoek">
        <title>Paracoccus zhejiangensis sp. nov., isolated from activated sludge in wastewater-treatment system.</title>
        <authorList>
            <person name="Wu Z.G."/>
            <person name="Zhang D.F."/>
            <person name="Liu Y.L."/>
            <person name="Wang F."/>
            <person name="Jiang X."/>
            <person name="Li C."/>
            <person name="Li S.P."/>
            <person name="Hong Q."/>
            <person name="Li W.J."/>
        </authorList>
    </citation>
    <scope>NUCLEOTIDE SEQUENCE [LARGE SCALE GENOMIC DNA]</scope>
    <source>
        <strain evidence="3 4">J6</strain>
    </source>
</reference>
<gene>
    <name evidence="3" type="ORF">CX676_13460</name>
</gene>
<proteinExistence type="inferred from homology"/>
<dbReference type="Gene3D" id="1.10.12.10">
    <property type="entry name" value="Lyase 2-enoyl-coa Hydratase, Chain A, domain 2"/>
    <property type="match status" value="1"/>
</dbReference>
<dbReference type="GO" id="GO:0006635">
    <property type="term" value="P:fatty acid beta-oxidation"/>
    <property type="evidence" value="ECO:0007669"/>
    <property type="project" value="TreeGrafter"/>
</dbReference>